<dbReference type="OrthoDB" id="4708870at2759"/>
<evidence type="ECO:0000313" key="1">
    <source>
        <dbReference type="EMBL" id="PVH97967.1"/>
    </source>
</evidence>
<dbReference type="AlphaFoldDB" id="A0A2V1DIG2"/>
<name>A0A2V1DIG2_9PLEO</name>
<organism evidence="1 2">
    <name type="scientific">Periconia macrospinosa</name>
    <dbReference type="NCBI Taxonomy" id="97972"/>
    <lineage>
        <taxon>Eukaryota</taxon>
        <taxon>Fungi</taxon>
        <taxon>Dikarya</taxon>
        <taxon>Ascomycota</taxon>
        <taxon>Pezizomycotina</taxon>
        <taxon>Dothideomycetes</taxon>
        <taxon>Pleosporomycetidae</taxon>
        <taxon>Pleosporales</taxon>
        <taxon>Massarineae</taxon>
        <taxon>Periconiaceae</taxon>
        <taxon>Periconia</taxon>
    </lineage>
</organism>
<accession>A0A2V1DIG2</accession>
<gene>
    <name evidence="1" type="ORF">DM02DRAFT_478603</name>
</gene>
<feature type="non-terminal residue" evidence="1">
    <location>
        <position position="296"/>
    </location>
</feature>
<evidence type="ECO:0000313" key="2">
    <source>
        <dbReference type="Proteomes" id="UP000244855"/>
    </source>
</evidence>
<proteinExistence type="predicted"/>
<dbReference type="EMBL" id="KZ805424">
    <property type="protein sequence ID" value="PVH97967.1"/>
    <property type="molecule type" value="Genomic_DNA"/>
</dbReference>
<sequence length="296" mass="33989">MGGRAFRSLNCPRIPPDLYLNTRAKVTLALKKLFLHVTVPTEMPEKPDFGDIDFLVSGFVPKPPASPLDWPAMVSATKEALNTPHGRRGFLNPSVMHFAVTSGEGGDNGDQIWIQIDLKVCDRPGQQEFEWSRFLLNYASGFKILASLMKPLGFTINPDGIYIRVEEMEDTNSPGSMVLVSKEPKDVLAILGLDWRFLWGGCTSKEELYKYFASAWCFHPKHFHDRQEDEKYVEYHNDRSAAWLDFIFKWLPEAYPNNSISDNDVPLEKWYEETRNVIRLKTFTLFPHITAEYYGK</sequence>
<reference evidence="1 2" key="1">
    <citation type="journal article" date="2018" name="Sci. Rep.">
        <title>Comparative genomics provides insights into the lifestyle and reveals functional heterogeneity of dark septate endophytic fungi.</title>
        <authorList>
            <person name="Knapp D.G."/>
            <person name="Nemeth J.B."/>
            <person name="Barry K."/>
            <person name="Hainaut M."/>
            <person name="Henrissat B."/>
            <person name="Johnson J."/>
            <person name="Kuo A."/>
            <person name="Lim J.H.P."/>
            <person name="Lipzen A."/>
            <person name="Nolan M."/>
            <person name="Ohm R.A."/>
            <person name="Tamas L."/>
            <person name="Grigoriev I.V."/>
            <person name="Spatafora J.W."/>
            <person name="Nagy L.G."/>
            <person name="Kovacs G.M."/>
        </authorList>
    </citation>
    <scope>NUCLEOTIDE SEQUENCE [LARGE SCALE GENOMIC DNA]</scope>
    <source>
        <strain evidence="1 2">DSE2036</strain>
    </source>
</reference>
<protein>
    <submittedName>
        <fullName evidence="1">Uncharacterized protein</fullName>
    </submittedName>
</protein>
<keyword evidence="2" id="KW-1185">Reference proteome</keyword>
<dbReference type="STRING" id="97972.A0A2V1DIG2"/>
<dbReference type="Proteomes" id="UP000244855">
    <property type="component" value="Unassembled WGS sequence"/>
</dbReference>